<evidence type="ECO:0000313" key="2">
    <source>
        <dbReference type="Proteomes" id="UP000003505"/>
    </source>
</evidence>
<dbReference type="eggNOG" id="COG4679">
    <property type="taxonomic scope" value="Bacteria"/>
</dbReference>
<dbReference type="InterPro" id="IPR009241">
    <property type="entry name" value="HigB-like"/>
</dbReference>
<sequence length="122" mass="13943">MRPEDSTMNVIFYQKADGSSPVANFLDTLDDKMRAKVIRSLKLLEAKGYLLRAPDSKELTDGIMELRTTFAGNISRVLYFFIVGNTAIVTNGFIKKTQKTPIEEIERAKAYRLDYQRRNLSC</sequence>
<dbReference type="EMBL" id="ACKP02000015">
    <property type="protein sequence ID" value="EEX77525.1"/>
    <property type="molecule type" value="Genomic_DNA"/>
</dbReference>
<dbReference type="Pfam" id="PF05973">
    <property type="entry name" value="Gp49"/>
    <property type="match status" value="1"/>
</dbReference>
<comment type="caution">
    <text evidence="1">The sequence shown here is derived from an EMBL/GenBank/DDBJ whole genome shotgun (WGS) entry which is preliminary data.</text>
</comment>
<proteinExistence type="predicted"/>
<name>C9LTZ4_SELS3</name>
<organism evidence="1 2">
    <name type="scientific">Selenomonas sputigena (strain ATCC 35185 / DSM 20758 / CCUG 44933 / VPI D19B-28)</name>
    <dbReference type="NCBI Taxonomy" id="546271"/>
    <lineage>
        <taxon>Bacteria</taxon>
        <taxon>Bacillati</taxon>
        <taxon>Bacillota</taxon>
        <taxon>Negativicutes</taxon>
        <taxon>Selenomonadales</taxon>
        <taxon>Selenomonadaceae</taxon>
        <taxon>Selenomonas</taxon>
    </lineage>
</organism>
<dbReference type="AlphaFoldDB" id="C9LTZ4"/>
<protein>
    <submittedName>
        <fullName evidence="1">Toxin-antitoxin system, toxin component, RelE family</fullName>
    </submittedName>
</protein>
<accession>C9LTZ4</accession>
<evidence type="ECO:0000313" key="1">
    <source>
        <dbReference type="EMBL" id="EEX77525.1"/>
    </source>
</evidence>
<gene>
    <name evidence="1" type="ORF">SELSPUOL_00799</name>
</gene>
<dbReference type="STRING" id="546271.Selsp_1412"/>
<reference evidence="1 2" key="1">
    <citation type="submission" date="2009-09" db="EMBL/GenBank/DDBJ databases">
        <authorList>
            <person name="Weinstock G."/>
            <person name="Sodergren E."/>
            <person name="Clifton S."/>
            <person name="Fulton L."/>
            <person name="Fulton B."/>
            <person name="Courtney L."/>
            <person name="Fronick C."/>
            <person name="Harrison M."/>
            <person name="Strong C."/>
            <person name="Farmer C."/>
            <person name="Delahaunty K."/>
            <person name="Markovic C."/>
            <person name="Hall O."/>
            <person name="Minx P."/>
            <person name="Tomlinson C."/>
            <person name="Mitreva M."/>
            <person name="Nelson J."/>
            <person name="Hou S."/>
            <person name="Wollam A."/>
            <person name="Pepin K.H."/>
            <person name="Johnson M."/>
            <person name="Bhonagiri V."/>
            <person name="Nash W.E."/>
            <person name="Warren W."/>
            <person name="Chinwalla A."/>
            <person name="Mardis E.R."/>
            <person name="Wilson R.K."/>
        </authorList>
    </citation>
    <scope>NUCLEOTIDE SEQUENCE [LARGE SCALE GENOMIC DNA]</scope>
    <source>
        <strain evidence="2">ATCC 35185 / DSM 20758 / VPI D19B-28</strain>
    </source>
</reference>
<dbReference type="RefSeq" id="WP_006191912.1">
    <property type="nucleotide sequence ID" value="NC_015437.1"/>
</dbReference>
<dbReference type="Proteomes" id="UP000003505">
    <property type="component" value="Unassembled WGS sequence"/>
</dbReference>